<feature type="compositionally biased region" description="Low complexity" evidence="3">
    <location>
        <begin position="277"/>
        <end position="298"/>
    </location>
</feature>
<protein>
    <recommendedName>
        <fullName evidence="4">CDT1 Geminin-binding domain-containing protein</fullName>
    </recommendedName>
</protein>
<dbReference type="EMBL" id="HACG01025190">
    <property type="protein sequence ID" value="CEK72055.1"/>
    <property type="molecule type" value="Transcribed_RNA"/>
</dbReference>
<dbReference type="CDD" id="cd08767">
    <property type="entry name" value="Cdt1_c"/>
    <property type="match status" value="1"/>
</dbReference>
<dbReference type="PANTHER" id="PTHR28637">
    <property type="entry name" value="DNA REPLICATION FACTOR CDT1"/>
    <property type="match status" value="1"/>
</dbReference>
<dbReference type="GO" id="GO:0071163">
    <property type="term" value="P:DNA replication preinitiation complex assembly"/>
    <property type="evidence" value="ECO:0007669"/>
    <property type="project" value="InterPro"/>
</dbReference>
<evidence type="ECO:0000259" key="4">
    <source>
        <dbReference type="SMART" id="SM01075"/>
    </source>
</evidence>
<dbReference type="GO" id="GO:0005634">
    <property type="term" value="C:nucleus"/>
    <property type="evidence" value="ECO:0007669"/>
    <property type="project" value="TreeGrafter"/>
</dbReference>
<dbReference type="CDD" id="cd08674">
    <property type="entry name" value="Cdt1_m"/>
    <property type="match status" value="1"/>
</dbReference>
<dbReference type="SUPFAM" id="SSF46785">
    <property type="entry name" value="Winged helix' DNA-binding domain"/>
    <property type="match status" value="1"/>
</dbReference>
<dbReference type="Pfam" id="PF08839">
    <property type="entry name" value="CDT1"/>
    <property type="match status" value="1"/>
</dbReference>
<dbReference type="GO" id="GO:0003677">
    <property type="term" value="F:DNA binding"/>
    <property type="evidence" value="ECO:0007669"/>
    <property type="project" value="InterPro"/>
</dbReference>
<dbReference type="PANTHER" id="PTHR28637:SF1">
    <property type="entry name" value="DNA REPLICATION FACTOR CDT1"/>
    <property type="match status" value="1"/>
</dbReference>
<accession>A0A0B6ZWC2</accession>
<feature type="non-terminal residue" evidence="5">
    <location>
        <position position="1"/>
    </location>
</feature>
<dbReference type="InterPro" id="IPR038090">
    <property type="entry name" value="Cdt1_C_WH_dom_sf"/>
</dbReference>
<dbReference type="GO" id="GO:0070182">
    <property type="term" value="F:DNA polymerase binding"/>
    <property type="evidence" value="ECO:0007669"/>
    <property type="project" value="TreeGrafter"/>
</dbReference>
<dbReference type="Pfam" id="PF16679">
    <property type="entry name" value="CDT1_C"/>
    <property type="match status" value="1"/>
</dbReference>
<dbReference type="SMART" id="SM01075">
    <property type="entry name" value="CDT1"/>
    <property type="match status" value="1"/>
</dbReference>
<evidence type="ECO:0000313" key="5">
    <source>
        <dbReference type="EMBL" id="CEK72055.1"/>
    </source>
</evidence>
<feature type="domain" description="CDT1 Geminin-binding" evidence="4">
    <location>
        <begin position="64"/>
        <end position="234"/>
    </location>
</feature>
<sequence length="434" mass="49073">HKQTGNIHDIKAKLGELDKAIQQVKSQPAVVETSVTDDVETDKVLPAYQRFENLAEEGPPTLSLPFSYKMLEGAFQAMDLVVSMMHNRSEMCTFSKLKAAVQNMTKKNFEEVTVGQIKTIVPESYIFRHENNMATFGKKLSGYQLTVEANLTEDHKSNERLLTSEGKLTFTASALLKRKHRFRNNLLNYLKHLHKNFLASLKHPLFVPDDKLTRWHPQFQLDKVPEVISAPLPQPPAVNVYHTAKDVLEKQKGRLNPRVEEALSRVAAENENVNSGSQNKSQDSFISSSSSMSAPTISEQNTSSLKGIPPALLAKIRAKEAQKMEEALTRSPAEDNKTKIMSHLPEIIRILRTYFVTEKKPAIPLDAVYKKLEDSYRAGISQRDIEQHIEMLKELAPELVSVVEVKRGKFLKLDKNVDVQEVSNRILNLVKSRK</sequence>
<evidence type="ECO:0000256" key="2">
    <source>
        <dbReference type="ARBA" id="ARBA00023306"/>
    </source>
</evidence>
<dbReference type="InterPro" id="IPR045173">
    <property type="entry name" value="Cdt1"/>
</dbReference>
<dbReference type="AlphaFoldDB" id="A0A0B6ZWC2"/>
<evidence type="ECO:0000256" key="1">
    <source>
        <dbReference type="ARBA" id="ARBA00008356"/>
    </source>
</evidence>
<dbReference type="GO" id="GO:0000278">
    <property type="term" value="P:mitotic cell cycle"/>
    <property type="evidence" value="ECO:0007669"/>
    <property type="project" value="TreeGrafter"/>
</dbReference>
<feature type="region of interest" description="Disordered" evidence="3">
    <location>
        <begin position="269"/>
        <end position="304"/>
    </location>
</feature>
<dbReference type="InterPro" id="IPR036390">
    <property type="entry name" value="WH_DNA-bd_sf"/>
</dbReference>
<gene>
    <name evidence="5" type="primary">ORF80915</name>
</gene>
<name>A0A0B6ZWC2_9EUPU</name>
<reference evidence="5" key="1">
    <citation type="submission" date="2014-12" db="EMBL/GenBank/DDBJ databases">
        <title>Insight into the proteome of Arion vulgaris.</title>
        <authorList>
            <person name="Aradska J."/>
            <person name="Bulat T."/>
            <person name="Smidak R."/>
            <person name="Sarate P."/>
            <person name="Gangsoo J."/>
            <person name="Sialana F."/>
            <person name="Bilban M."/>
            <person name="Lubec G."/>
        </authorList>
    </citation>
    <scope>NUCLEOTIDE SEQUENCE</scope>
    <source>
        <tissue evidence="5">Skin</tissue>
    </source>
</reference>
<keyword evidence="2" id="KW-0131">Cell cycle</keyword>
<dbReference type="Gene3D" id="1.10.10.1420">
    <property type="entry name" value="DNA replication factor Cdt1, C-terminal WH domain"/>
    <property type="match status" value="1"/>
</dbReference>
<proteinExistence type="inferred from homology"/>
<dbReference type="GO" id="GO:0000076">
    <property type="term" value="P:DNA replication checkpoint signaling"/>
    <property type="evidence" value="ECO:0007669"/>
    <property type="project" value="TreeGrafter"/>
</dbReference>
<dbReference type="InterPro" id="IPR014939">
    <property type="entry name" value="CDT1_Gemini-bd-like"/>
</dbReference>
<dbReference type="InterPro" id="IPR032054">
    <property type="entry name" value="Cdt1_C"/>
</dbReference>
<comment type="similarity">
    <text evidence="1">Belongs to the Cdt1 family.</text>
</comment>
<organism evidence="5">
    <name type="scientific">Arion vulgaris</name>
    <dbReference type="NCBI Taxonomy" id="1028688"/>
    <lineage>
        <taxon>Eukaryota</taxon>
        <taxon>Metazoa</taxon>
        <taxon>Spiralia</taxon>
        <taxon>Lophotrochozoa</taxon>
        <taxon>Mollusca</taxon>
        <taxon>Gastropoda</taxon>
        <taxon>Heterobranchia</taxon>
        <taxon>Euthyneura</taxon>
        <taxon>Panpulmonata</taxon>
        <taxon>Eupulmonata</taxon>
        <taxon>Stylommatophora</taxon>
        <taxon>Helicina</taxon>
        <taxon>Arionoidea</taxon>
        <taxon>Arionidae</taxon>
        <taxon>Arion</taxon>
    </lineage>
</organism>
<dbReference type="GO" id="GO:0030174">
    <property type="term" value="P:regulation of DNA-templated DNA replication initiation"/>
    <property type="evidence" value="ECO:0007669"/>
    <property type="project" value="InterPro"/>
</dbReference>
<evidence type="ECO:0000256" key="3">
    <source>
        <dbReference type="SAM" id="MobiDB-lite"/>
    </source>
</evidence>